<dbReference type="InterPro" id="IPR035914">
    <property type="entry name" value="Sperma_CUB_dom_sf"/>
</dbReference>
<proteinExistence type="predicted"/>
<dbReference type="SUPFAM" id="SSF57424">
    <property type="entry name" value="LDL receptor-like module"/>
    <property type="match status" value="1"/>
</dbReference>
<feature type="disulfide bond" evidence="2">
    <location>
        <begin position="295"/>
        <end position="310"/>
    </location>
</feature>
<feature type="region of interest" description="Disordered" evidence="3">
    <location>
        <begin position="306"/>
        <end position="326"/>
    </location>
</feature>
<evidence type="ECO:0000256" key="2">
    <source>
        <dbReference type="PROSITE-ProRule" id="PRU00124"/>
    </source>
</evidence>
<evidence type="ECO:0000313" key="6">
    <source>
        <dbReference type="Proteomes" id="UP000593567"/>
    </source>
</evidence>
<keyword evidence="1 2" id="KW-1015">Disulfide bond</keyword>
<dbReference type="CDD" id="cd00112">
    <property type="entry name" value="LDLa"/>
    <property type="match status" value="1"/>
</dbReference>
<keyword evidence="4" id="KW-1133">Transmembrane helix</keyword>
<dbReference type="AlphaFoldDB" id="A0A7J7J968"/>
<keyword evidence="6" id="KW-1185">Reference proteome</keyword>
<dbReference type="SMART" id="SM00192">
    <property type="entry name" value="LDLa"/>
    <property type="match status" value="1"/>
</dbReference>
<protein>
    <submittedName>
        <fullName evidence="5">Uncharacterized protein</fullName>
    </submittedName>
</protein>
<dbReference type="EMBL" id="VXIV02002806">
    <property type="protein sequence ID" value="KAF6022779.1"/>
    <property type="molecule type" value="Genomic_DNA"/>
</dbReference>
<dbReference type="InterPro" id="IPR036055">
    <property type="entry name" value="LDL_receptor-like_sf"/>
</dbReference>
<evidence type="ECO:0000256" key="3">
    <source>
        <dbReference type="SAM" id="MobiDB-lite"/>
    </source>
</evidence>
<keyword evidence="4" id="KW-0472">Membrane</keyword>
<organism evidence="5 6">
    <name type="scientific">Bugula neritina</name>
    <name type="common">Brown bryozoan</name>
    <name type="synonym">Sertularia neritina</name>
    <dbReference type="NCBI Taxonomy" id="10212"/>
    <lineage>
        <taxon>Eukaryota</taxon>
        <taxon>Metazoa</taxon>
        <taxon>Spiralia</taxon>
        <taxon>Lophotrochozoa</taxon>
        <taxon>Bryozoa</taxon>
        <taxon>Gymnolaemata</taxon>
        <taxon>Cheilostomatida</taxon>
        <taxon>Flustrina</taxon>
        <taxon>Buguloidea</taxon>
        <taxon>Bugulidae</taxon>
        <taxon>Bugula</taxon>
    </lineage>
</organism>
<dbReference type="InterPro" id="IPR002172">
    <property type="entry name" value="LDrepeatLR_classA_rpt"/>
</dbReference>
<dbReference type="Gene3D" id="2.60.120.290">
    <property type="entry name" value="Spermadhesin, CUB domain"/>
    <property type="match status" value="1"/>
</dbReference>
<keyword evidence="4" id="KW-0812">Transmembrane</keyword>
<evidence type="ECO:0000313" key="5">
    <source>
        <dbReference type="EMBL" id="KAF6022779.1"/>
    </source>
</evidence>
<comment type="caution">
    <text evidence="2">Lacks conserved residue(s) required for the propagation of feature annotation.</text>
</comment>
<dbReference type="SUPFAM" id="SSF49854">
    <property type="entry name" value="Spermadhesin, CUB domain"/>
    <property type="match status" value="1"/>
</dbReference>
<reference evidence="5" key="1">
    <citation type="submission" date="2020-06" db="EMBL/GenBank/DDBJ databases">
        <title>Draft genome of Bugula neritina, a colonial animal packing powerful symbionts and potential medicines.</title>
        <authorList>
            <person name="Rayko M."/>
        </authorList>
    </citation>
    <scope>NUCLEOTIDE SEQUENCE [LARGE SCALE GENOMIC DNA]</scope>
    <source>
        <strain evidence="5">Kwan_BN1</strain>
    </source>
</reference>
<accession>A0A7J7J968</accession>
<gene>
    <name evidence="5" type="ORF">EB796_018909</name>
</gene>
<comment type="caution">
    <text evidence="5">The sequence shown here is derived from an EMBL/GenBank/DDBJ whole genome shotgun (WGS) entry which is preliminary data.</text>
</comment>
<feature type="transmembrane region" description="Helical" evidence="4">
    <location>
        <begin position="330"/>
        <end position="355"/>
    </location>
</feature>
<evidence type="ECO:0000256" key="4">
    <source>
        <dbReference type="SAM" id="Phobius"/>
    </source>
</evidence>
<dbReference type="Proteomes" id="UP000593567">
    <property type="component" value="Unassembled WGS sequence"/>
</dbReference>
<name>A0A7J7J968_BUGNE</name>
<sequence>MKTGKGLLLIDIKPTTTSVTAGGQKPSLLVTADYTVEKSQVDIAGPTSSSGSVMSPFYPEGSPLYTDSTWMFTVEANKSLQLSFSSVFSLPPSSQLNITQQGGGSSDVSYTGPMPAAPSDLVINNTKGNESITVTVHLVTGSRDSAKVEITYTFLDAGYSGLLGKVPQELVVKQQVENSYAATWILTTPKTNSDGQLQRINLAVTFNKSNTTVLALRDGANAFSPFIPSPKTPYEKFSVTTNSNQLFVSYRFAGGSNTTTSSSFALTAMIDVCKSSFQCKDQSNQEICFPSVWRCDGVYHCQDGKDEKGCDATKPPPTKKPDTGKEGAPAWVVVVSILGGVVIGVIVTAIIITVVMRRRGRGYDRLNELMTPVPT</sequence>
<dbReference type="PROSITE" id="PS50068">
    <property type="entry name" value="LDLRA_2"/>
    <property type="match status" value="1"/>
</dbReference>
<evidence type="ECO:0000256" key="1">
    <source>
        <dbReference type="ARBA" id="ARBA00023157"/>
    </source>
</evidence>
<dbReference type="Gene3D" id="4.10.400.10">
    <property type="entry name" value="Low-density Lipoprotein Receptor"/>
    <property type="match status" value="1"/>
</dbReference>